<dbReference type="CDD" id="cd02879">
    <property type="entry name" value="GH18_plant_chitinase_class_V"/>
    <property type="match status" value="1"/>
</dbReference>
<dbReference type="AlphaFoldDB" id="A0A7J6H4Z8"/>
<dbReference type="InterPro" id="IPR001579">
    <property type="entry name" value="Glyco_hydro_18_chit_AS"/>
</dbReference>
<dbReference type="SUPFAM" id="SSF51445">
    <property type="entry name" value="(Trans)glycosidases"/>
    <property type="match status" value="1"/>
</dbReference>
<dbReference type="Gene3D" id="3.10.50.10">
    <property type="match status" value="1"/>
</dbReference>
<keyword evidence="2" id="KW-0732">Signal</keyword>
<comment type="caution">
    <text evidence="9">The sequence shown here is derived from an EMBL/GenBank/DDBJ whole genome shotgun (WGS) entry which is preliminary data.</text>
</comment>
<evidence type="ECO:0000313" key="10">
    <source>
        <dbReference type="Proteomes" id="UP000583929"/>
    </source>
</evidence>
<dbReference type="GO" id="GO:0006032">
    <property type="term" value="P:chitin catabolic process"/>
    <property type="evidence" value="ECO:0007669"/>
    <property type="project" value="TreeGrafter"/>
</dbReference>
<dbReference type="InterPro" id="IPR017853">
    <property type="entry name" value="GH"/>
</dbReference>
<keyword evidence="10" id="KW-1185">Reference proteome</keyword>
<dbReference type="SMART" id="SM00636">
    <property type="entry name" value="Glyco_18"/>
    <property type="match status" value="1"/>
</dbReference>
<accession>A0A7J6H4Z8</accession>
<feature type="compositionally biased region" description="Pro residues" evidence="7">
    <location>
        <begin position="83"/>
        <end position="99"/>
    </location>
</feature>
<feature type="region of interest" description="Disordered" evidence="7">
    <location>
        <begin position="131"/>
        <end position="183"/>
    </location>
</feature>
<evidence type="ECO:0000259" key="8">
    <source>
        <dbReference type="PROSITE" id="PS51910"/>
    </source>
</evidence>
<feature type="domain" description="GH18" evidence="8">
    <location>
        <begin position="189"/>
        <end position="536"/>
    </location>
</feature>
<sequence length="536" mass="59427">MMKVPFHTKMATTSSPKLIIQACLIIVVFQSTIPISMSFSFPTSSYSHMPRHHPYPYPSVPSSPSTLPNPISPAPADTLPQPEYSPAPAPESFPFPDFSPGPAPGSFLPEFSPGPAPVSYLPELSPEPAPESFPLPKFSPGPAPESFPSEPISPAEPPIQVGSPVPGPDYLPPPHKPRVSHPIHRPRRGIRAAYWPSFGSFPASAVDTTYFSHIYYAFLLPDPKTYKLKITSLDMTQIPKFIKSLQNKYPPVKTLLSIGGGGNDPKVFSEMASSRRTRKTFIKSTIKVARRYGFDGIDLDWEFPANDEDMENLALLYKEWRRALILDSITGSGRNRNKARLLLTSAVYFSSRFLFDNLRSYPVKVMGQTLDWVNPMCFDYHGSWENFTGLHSSLNDRNSNISTTFGIGSWINSGMSAHKIVMGLPLYGRTWKLENPDENGVGAPTIGVGPGDGVLVYSQIVEFNKRNKVVPVLDEEAASFYSYSGDSWIGYEDVLSIRIKVRFARSLGLGGYFFWALGQDKDWTISSQASNTWNRG</sequence>
<feature type="region of interest" description="Disordered" evidence="7">
    <location>
        <begin position="57"/>
        <end position="99"/>
    </location>
</feature>
<dbReference type="Pfam" id="PF00704">
    <property type="entry name" value="Glyco_hydro_18"/>
    <property type="match status" value="1"/>
</dbReference>
<feature type="compositionally biased region" description="Pro residues" evidence="7">
    <location>
        <begin position="165"/>
        <end position="174"/>
    </location>
</feature>
<keyword evidence="3 6" id="KW-0378">Hydrolase</keyword>
<dbReference type="Gene3D" id="3.20.20.80">
    <property type="entry name" value="Glycosidases"/>
    <property type="match status" value="1"/>
</dbReference>
<gene>
    <name evidence="9" type="ORF">G4B88_024358</name>
</gene>
<dbReference type="PANTHER" id="PTHR11177:SF317">
    <property type="entry name" value="CHITINASE 12-RELATED"/>
    <property type="match status" value="1"/>
</dbReference>
<evidence type="ECO:0000256" key="5">
    <source>
        <dbReference type="ARBA" id="ARBA00023295"/>
    </source>
</evidence>
<keyword evidence="5 6" id="KW-0326">Glycosidase</keyword>
<evidence type="ECO:0000256" key="3">
    <source>
        <dbReference type="ARBA" id="ARBA00022801"/>
    </source>
</evidence>
<reference evidence="9 10" key="1">
    <citation type="journal article" date="2020" name="bioRxiv">
        <title>Sequence and annotation of 42 cannabis genomes reveals extensive copy number variation in cannabinoid synthesis and pathogen resistance genes.</title>
        <authorList>
            <person name="Mckernan K.J."/>
            <person name="Helbert Y."/>
            <person name="Kane L.T."/>
            <person name="Ebling H."/>
            <person name="Zhang L."/>
            <person name="Liu B."/>
            <person name="Eaton Z."/>
            <person name="Mclaughlin S."/>
            <person name="Kingan S."/>
            <person name="Baybayan P."/>
            <person name="Concepcion G."/>
            <person name="Jordan M."/>
            <person name="Riva A."/>
            <person name="Barbazuk W."/>
            <person name="Harkins T."/>
        </authorList>
    </citation>
    <scope>NUCLEOTIDE SEQUENCE [LARGE SCALE GENOMIC DNA]</scope>
    <source>
        <strain evidence="10">cv. Jamaican Lion 4</strain>
        <tissue evidence="9">Leaf</tissue>
    </source>
</reference>
<dbReference type="InterPro" id="IPR011583">
    <property type="entry name" value="Chitinase_II/V-like_cat"/>
</dbReference>
<evidence type="ECO:0000256" key="6">
    <source>
        <dbReference type="RuleBase" id="RU000489"/>
    </source>
</evidence>
<dbReference type="PANTHER" id="PTHR11177">
    <property type="entry name" value="CHITINASE"/>
    <property type="match status" value="1"/>
</dbReference>
<dbReference type="GO" id="GO:0005975">
    <property type="term" value="P:carbohydrate metabolic process"/>
    <property type="evidence" value="ECO:0007669"/>
    <property type="project" value="InterPro"/>
</dbReference>
<name>A0A7J6H4Z8_CANSA</name>
<evidence type="ECO:0000256" key="7">
    <source>
        <dbReference type="SAM" id="MobiDB-lite"/>
    </source>
</evidence>
<evidence type="ECO:0000313" key="9">
    <source>
        <dbReference type="EMBL" id="KAF4390352.1"/>
    </source>
</evidence>
<dbReference type="Proteomes" id="UP000583929">
    <property type="component" value="Unassembled WGS sequence"/>
</dbReference>
<dbReference type="PROSITE" id="PS51910">
    <property type="entry name" value="GH18_2"/>
    <property type="match status" value="1"/>
</dbReference>
<proteinExistence type="inferred from homology"/>
<organism evidence="9 10">
    <name type="scientific">Cannabis sativa</name>
    <name type="common">Hemp</name>
    <name type="synonym">Marijuana</name>
    <dbReference type="NCBI Taxonomy" id="3483"/>
    <lineage>
        <taxon>Eukaryota</taxon>
        <taxon>Viridiplantae</taxon>
        <taxon>Streptophyta</taxon>
        <taxon>Embryophyta</taxon>
        <taxon>Tracheophyta</taxon>
        <taxon>Spermatophyta</taxon>
        <taxon>Magnoliopsida</taxon>
        <taxon>eudicotyledons</taxon>
        <taxon>Gunneridae</taxon>
        <taxon>Pentapetalae</taxon>
        <taxon>rosids</taxon>
        <taxon>fabids</taxon>
        <taxon>Rosales</taxon>
        <taxon>Cannabaceae</taxon>
        <taxon>Cannabis</taxon>
    </lineage>
</organism>
<dbReference type="SUPFAM" id="SSF54556">
    <property type="entry name" value="Chitinase insertion domain"/>
    <property type="match status" value="1"/>
</dbReference>
<comment type="similarity">
    <text evidence="1">Belongs to the glycosyl hydrolase 18 family. Chitinase class V subfamily.</text>
</comment>
<evidence type="ECO:0000256" key="4">
    <source>
        <dbReference type="ARBA" id="ARBA00023180"/>
    </source>
</evidence>
<evidence type="ECO:0000256" key="1">
    <source>
        <dbReference type="ARBA" id="ARBA00008682"/>
    </source>
</evidence>
<feature type="compositionally biased region" description="Pro residues" evidence="7">
    <location>
        <begin position="131"/>
        <end position="145"/>
    </location>
</feature>
<dbReference type="GO" id="GO:0005576">
    <property type="term" value="C:extracellular region"/>
    <property type="evidence" value="ECO:0007669"/>
    <property type="project" value="TreeGrafter"/>
</dbReference>
<dbReference type="PROSITE" id="PS01095">
    <property type="entry name" value="GH18_1"/>
    <property type="match status" value="1"/>
</dbReference>
<keyword evidence="4" id="KW-0325">Glycoprotein</keyword>
<dbReference type="InterPro" id="IPR029070">
    <property type="entry name" value="Chitinase_insertion_sf"/>
</dbReference>
<dbReference type="GO" id="GO:0008061">
    <property type="term" value="F:chitin binding"/>
    <property type="evidence" value="ECO:0007669"/>
    <property type="project" value="InterPro"/>
</dbReference>
<dbReference type="EMBL" id="JAATIQ010000063">
    <property type="protein sequence ID" value="KAF4390352.1"/>
    <property type="molecule type" value="Genomic_DNA"/>
</dbReference>
<dbReference type="InterPro" id="IPR001223">
    <property type="entry name" value="Glyco_hydro18_cat"/>
</dbReference>
<dbReference type="GO" id="GO:0004568">
    <property type="term" value="F:chitinase activity"/>
    <property type="evidence" value="ECO:0007669"/>
    <property type="project" value="TreeGrafter"/>
</dbReference>
<dbReference type="FunFam" id="3.10.50.10:FF:000003">
    <property type="entry name" value="Class V chitinase CHIT5b"/>
    <property type="match status" value="1"/>
</dbReference>
<evidence type="ECO:0000256" key="2">
    <source>
        <dbReference type="ARBA" id="ARBA00022729"/>
    </source>
</evidence>
<dbReference type="SMR" id="A0A7J6H4Z8"/>
<protein>
    <recommendedName>
        <fullName evidence="8">GH18 domain-containing protein</fullName>
    </recommendedName>
</protein>
<dbReference type="InterPro" id="IPR050314">
    <property type="entry name" value="Glycosyl_Hydrlase_18"/>
</dbReference>